<protein>
    <recommendedName>
        <fullName evidence="2">Right handed beta helix domain-containing protein</fullName>
    </recommendedName>
</protein>
<gene>
    <name evidence="3" type="ORF">METZ01_LOCUS493789</name>
</gene>
<dbReference type="InterPro" id="IPR011050">
    <property type="entry name" value="Pectin_lyase_fold/virulence"/>
</dbReference>
<feature type="region of interest" description="Disordered" evidence="1">
    <location>
        <begin position="217"/>
        <end position="237"/>
    </location>
</feature>
<evidence type="ECO:0000313" key="3">
    <source>
        <dbReference type="EMBL" id="SVE40935.1"/>
    </source>
</evidence>
<proteinExistence type="predicted"/>
<dbReference type="EMBL" id="UINC01215307">
    <property type="protein sequence ID" value="SVE40935.1"/>
    <property type="molecule type" value="Genomic_DNA"/>
</dbReference>
<dbReference type="InterPro" id="IPR006626">
    <property type="entry name" value="PbH1"/>
</dbReference>
<dbReference type="SUPFAM" id="SSF51126">
    <property type="entry name" value="Pectin lyase-like"/>
    <property type="match status" value="1"/>
</dbReference>
<dbReference type="SMART" id="SM00710">
    <property type="entry name" value="PbH1"/>
    <property type="match status" value="5"/>
</dbReference>
<dbReference type="AlphaFoldDB" id="A0A383D9I4"/>
<dbReference type="InterPro" id="IPR012334">
    <property type="entry name" value="Pectin_lyas_fold"/>
</dbReference>
<dbReference type="NCBIfam" id="NF041518">
    <property type="entry name" value="choice_anch_Q"/>
    <property type="match status" value="1"/>
</dbReference>
<feature type="domain" description="Right handed beta helix" evidence="2">
    <location>
        <begin position="16"/>
        <end position="150"/>
    </location>
</feature>
<name>A0A383D9I4_9ZZZZ</name>
<organism evidence="3">
    <name type="scientific">marine metagenome</name>
    <dbReference type="NCBI Taxonomy" id="408172"/>
    <lineage>
        <taxon>unclassified sequences</taxon>
        <taxon>metagenomes</taxon>
        <taxon>ecological metagenomes</taxon>
    </lineage>
</organism>
<feature type="non-terminal residue" evidence="3">
    <location>
        <position position="1"/>
    </location>
</feature>
<feature type="compositionally biased region" description="Polar residues" evidence="1">
    <location>
        <begin position="221"/>
        <end position="237"/>
    </location>
</feature>
<dbReference type="InterPro" id="IPR039448">
    <property type="entry name" value="Beta_helix"/>
</dbReference>
<sequence>TFENGEDTTAVLSGFTISNGLGEEWPNWEVEQGGGIHCGASPKLKNLIIENNTSYNGGGLWINSSPLLINLIIRDNSCEGGGGGIWMVSTGSPVIINTLIINNSSITPGGGLYVYSGPNPYLINTTLFGNQGDDILINNSLTNITNCLIGSLRLGGDQSFSIQYSCVIDVDTTSYLGSFDAIYNTMLGNIDSDPLFVDASGDDYSLLDYSPAIGTGTTTGAPSTDINGTARPTPSGS</sequence>
<dbReference type="Gene3D" id="2.160.20.10">
    <property type="entry name" value="Single-stranded right-handed beta-helix, Pectin lyase-like"/>
    <property type="match status" value="1"/>
</dbReference>
<dbReference type="InterPro" id="IPR059226">
    <property type="entry name" value="Choice_anch_Q_dom"/>
</dbReference>
<accession>A0A383D9I4</accession>
<reference evidence="3" key="1">
    <citation type="submission" date="2018-05" db="EMBL/GenBank/DDBJ databases">
        <authorList>
            <person name="Lanie J.A."/>
            <person name="Ng W.-L."/>
            <person name="Kazmierczak K.M."/>
            <person name="Andrzejewski T.M."/>
            <person name="Davidsen T.M."/>
            <person name="Wayne K.J."/>
            <person name="Tettelin H."/>
            <person name="Glass J.I."/>
            <person name="Rusch D."/>
            <person name="Podicherti R."/>
            <person name="Tsui H.-C.T."/>
            <person name="Winkler M.E."/>
        </authorList>
    </citation>
    <scope>NUCLEOTIDE SEQUENCE</scope>
</reference>
<evidence type="ECO:0000256" key="1">
    <source>
        <dbReference type="SAM" id="MobiDB-lite"/>
    </source>
</evidence>
<dbReference type="Pfam" id="PF13229">
    <property type="entry name" value="Beta_helix"/>
    <property type="match status" value="1"/>
</dbReference>
<feature type="non-terminal residue" evidence="3">
    <location>
        <position position="237"/>
    </location>
</feature>
<evidence type="ECO:0000259" key="2">
    <source>
        <dbReference type="Pfam" id="PF13229"/>
    </source>
</evidence>